<dbReference type="Gene3D" id="1.10.238.10">
    <property type="entry name" value="EF-hand"/>
    <property type="match status" value="1"/>
</dbReference>
<dbReference type="EMBL" id="CAXLJL010000145">
    <property type="protein sequence ID" value="CAL5132969.1"/>
    <property type="molecule type" value="Genomic_DNA"/>
</dbReference>
<dbReference type="InterPro" id="IPR018247">
    <property type="entry name" value="EF_Hand_1_Ca_BS"/>
</dbReference>
<evidence type="ECO:0000313" key="4">
    <source>
        <dbReference type="Proteomes" id="UP001497525"/>
    </source>
</evidence>
<dbReference type="CDD" id="cd00051">
    <property type="entry name" value="EFh"/>
    <property type="match status" value="1"/>
</dbReference>
<organism evidence="3 4">
    <name type="scientific">Calicophoron daubneyi</name>
    <name type="common">Rumen fluke</name>
    <name type="synonym">Paramphistomum daubneyi</name>
    <dbReference type="NCBI Taxonomy" id="300641"/>
    <lineage>
        <taxon>Eukaryota</taxon>
        <taxon>Metazoa</taxon>
        <taxon>Spiralia</taxon>
        <taxon>Lophotrochozoa</taxon>
        <taxon>Platyhelminthes</taxon>
        <taxon>Trematoda</taxon>
        <taxon>Digenea</taxon>
        <taxon>Plagiorchiida</taxon>
        <taxon>Pronocephalata</taxon>
        <taxon>Paramphistomoidea</taxon>
        <taxon>Paramphistomidae</taxon>
        <taxon>Calicophoron</taxon>
    </lineage>
</organism>
<dbReference type="Pfam" id="PF13833">
    <property type="entry name" value="EF-hand_8"/>
    <property type="match status" value="1"/>
</dbReference>
<dbReference type="InterPro" id="IPR011992">
    <property type="entry name" value="EF-hand-dom_pair"/>
</dbReference>
<proteinExistence type="predicted"/>
<evidence type="ECO:0000256" key="1">
    <source>
        <dbReference type="ARBA" id="ARBA00022837"/>
    </source>
</evidence>
<gene>
    <name evidence="3" type="ORF">CDAUBV1_LOCUS5842</name>
</gene>
<dbReference type="PROSITE" id="PS50222">
    <property type="entry name" value="EF_HAND_2"/>
    <property type="match status" value="1"/>
</dbReference>
<dbReference type="InterPro" id="IPR002048">
    <property type="entry name" value="EF_hand_dom"/>
</dbReference>
<comment type="caution">
    <text evidence="3">The sequence shown here is derived from an EMBL/GenBank/DDBJ whole genome shotgun (WGS) entry which is preliminary data.</text>
</comment>
<feature type="domain" description="EF-hand" evidence="2">
    <location>
        <begin position="30"/>
        <end position="65"/>
    </location>
</feature>
<reference evidence="3" key="1">
    <citation type="submission" date="2024-06" db="EMBL/GenBank/DDBJ databases">
        <authorList>
            <person name="Liu X."/>
            <person name="Lenzi L."/>
            <person name="Haldenby T S."/>
            <person name="Uol C."/>
        </authorList>
    </citation>
    <scope>NUCLEOTIDE SEQUENCE</scope>
</reference>
<evidence type="ECO:0000313" key="3">
    <source>
        <dbReference type="EMBL" id="CAL5132969.1"/>
    </source>
</evidence>
<dbReference type="PROSITE" id="PS00018">
    <property type="entry name" value="EF_HAND_1"/>
    <property type="match status" value="1"/>
</dbReference>
<dbReference type="SUPFAM" id="SSF47473">
    <property type="entry name" value="EF-hand"/>
    <property type="match status" value="1"/>
</dbReference>
<sequence length="97" mass="10705">MRCNRLHHTVLICTSGSSLTSPANGTRVNMKKEDVHHLFNEIDTDHSGTISEKELNAHVQAGKCHTDAALIEKIRQAIKKTKTGEINLEELTDVLCG</sequence>
<name>A0AAV2T781_CALDB</name>
<dbReference type="AlphaFoldDB" id="A0AAV2T781"/>
<protein>
    <recommendedName>
        <fullName evidence="2">EF-hand domain-containing protein</fullName>
    </recommendedName>
</protein>
<keyword evidence="1" id="KW-0106">Calcium</keyword>
<accession>A0AAV2T781</accession>
<dbReference type="Proteomes" id="UP001497525">
    <property type="component" value="Unassembled WGS sequence"/>
</dbReference>
<evidence type="ECO:0000259" key="2">
    <source>
        <dbReference type="PROSITE" id="PS50222"/>
    </source>
</evidence>
<dbReference type="GO" id="GO:0005509">
    <property type="term" value="F:calcium ion binding"/>
    <property type="evidence" value="ECO:0007669"/>
    <property type="project" value="InterPro"/>
</dbReference>